<comment type="caution">
    <text evidence="2">The sequence shown here is derived from an EMBL/GenBank/DDBJ whole genome shotgun (WGS) entry which is preliminary data.</text>
</comment>
<evidence type="ECO:0008006" key="4">
    <source>
        <dbReference type="Google" id="ProtNLM"/>
    </source>
</evidence>
<organism evidence="2 3">
    <name type="scientific">Clostridium beijerinckii</name>
    <name type="common">Clostridium MP</name>
    <dbReference type="NCBI Taxonomy" id="1520"/>
    <lineage>
        <taxon>Bacteria</taxon>
        <taxon>Bacillati</taxon>
        <taxon>Bacillota</taxon>
        <taxon>Clostridia</taxon>
        <taxon>Eubacteriales</taxon>
        <taxon>Clostridiaceae</taxon>
        <taxon>Clostridium</taxon>
    </lineage>
</organism>
<evidence type="ECO:0000313" key="2">
    <source>
        <dbReference type="EMBL" id="NSB16219.1"/>
    </source>
</evidence>
<dbReference type="Proteomes" id="UP000822184">
    <property type="component" value="Unassembled WGS sequence"/>
</dbReference>
<protein>
    <recommendedName>
        <fullName evidence="4">Transmembrane protein</fullName>
    </recommendedName>
</protein>
<keyword evidence="1" id="KW-0812">Transmembrane</keyword>
<keyword evidence="1" id="KW-1133">Transmembrane helix</keyword>
<proteinExistence type="predicted"/>
<reference evidence="2" key="1">
    <citation type="submission" date="2020-06" db="EMBL/GenBank/DDBJ databases">
        <title>Genomic insights into acetone-butanol-ethanol (ABE) fermentation by sequencing solventogenic clostridia strains.</title>
        <authorList>
            <person name="Brown S."/>
        </authorList>
    </citation>
    <scope>NUCLEOTIDE SEQUENCE</scope>
    <source>
        <strain evidence="2">DJ123</strain>
    </source>
</reference>
<dbReference type="AlphaFoldDB" id="A0AAE5H902"/>
<accession>A0AAE5H902</accession>
<dbReference type="EMBL" id="JABTDW010000001">
    <property type="protein sequence ID" value="NSB16219.1"/>
    <property type="molecule type" value="Genomic_DNA"/>
</dbReference>
<evidence type="ECO:0000256" key="1">
    <source>
        <dbReference type="SAM" id="Phobius"/>
    </source>
</evidence>
<evidence type="ECO:0000313" key="3">
    <source>
        <dbReference type="Proteomes" id="UP000822184"/>
    </source>
</evidence>
<gene>
    <name evidence="2" type="ORF">BCD95_004478</name>
</gene>
<name>A0AAE5H902_CLOBE</name>
<feature type="transmembrane region" description="Helical" evidence="1">
    <location>
        <begin position="15"/>
        <end position="41"/>
    </location>
</feature>
<sequence>MNQLNISENNKSVYIFLYILTYLAFLQVFSILNIGLFLFIFQNQEYICNNKQIILIIKIEGGKVYLL</sequence>
<keyword evidence="1" id="KW-0472">Membrane</keyword>